<dbReference type="EMBL" id="KV722764">
    <property type="protein sequence ID" value="OCH83922.1"/>
    <property type="molecule type" value="Genomic_DNA"/>
</dbReference>
<proteinExistence type="predicted"/>
<reference evidence="2 3" key="1">
    <citation type="submission" date="2016-07" db="EMBL/GenBank/DDBJ databases">
        <title>Draft genome of the white-rot fungus Obba rivulosa 3A-2.</title>
        <authorList>
            <consortium name="DOE Joint Genome Institute"/>
            <person name="Miettinen O."/>
            <person name="Riley R."/>
            <person name="Acob R."/>
            <person name="Barry K."/>
            <person name="Cullen D."/>
            <person name="De Vries R."/>
            <person name="Hainaut M."/>
            <person name="Hatakka A."/>
            <person name="Henrissat B."/>
            <person name="Hilden K."/>
            <person name="Kuo R."/>
            <person name="Labutti K."/>
            <person name="Lipzen A."/>
            <person name="Makela M.R."/>
            <person name="Sandor L."/>
            <person name="Spatafora J.W."/>
            <person name="Grigoriev I.V."/>
            <person name="Hibbett D.S."/>
        </authorList>
    </citation>
    <scope>NUCLEOTIDE SEQUENCE [LARGE SCALE GENOMIC DNA]</scope>
    <source>
        <strain evidence="2 3">3A-2</strain>
    </source>
</reference>
<evidence type="ECO:0000313" key="3">
    <source>
        <dbReference type="Proteomes" id="UP000250043"/>
    </source>
</evidence>
<dbReference type="OrthoDB" id="1099063at2759"/>
<feature type="region of interest" description="Disordered" evidence="1">
    <location>
        <begin position="246"/>
        <end position="266"/>
    </location>
</feature>
<feature type="compositionally biased region" description="Polar residues" evidence="1">
    <location>
        <begin position="257"/>
        <end position="266"/>
    </location>
</feature>
<dbReference type="AlphaFoldDB" id="A0A8E2DEQ0"/>
<feature type="region of interest" description="Disordered" evidence="1">
    <location>
        <begin position="135"/>
        <end position="169"/>
    </location>
</feature>
<keyword evidence="3" id="KW-1185">Reference proteome</keyword>
<dbReference type="Proteomes" id="UP000250043">
    <property type="component" value="Unassembled WGS sequence"/>
</dbReference>
<name>A0A8E2DEQ0_9APHY</name>
<sequence length="266" mass="28527">MSPRQHESQNGGNPEPEHPGEPEISDQEWEIRTGRAIYILQQTLPDFFSTGLVSSLETPIVAGRENWKDDTEEGIYSRNIRLSYTPPSPLPAPLPRTLHIEGLPLYMASSVFVRHTLNALYTDLRVTLRRVRVHGPRTGTNGSSLAGGPASLPGLSDQSPGPEGAARARRSIREKSLFVGLDVSGVARVSGERGGWEVNSTYVFSPHTGLIYAHIVDSIEPAPHQAVFGALRAALAKLKLGLAGGPGREGTGASGVARSQETSGRL</sequence>
<feature type="region of interest" description="Disordered" evidence="1">
    <location>
        <begin position="1"/>
        <end position="23"/>
    </location>
</feature>
<evidence type="ECO:0000256" key="1">
    <source>
        <dbReference type="SAM" id="MobiDB-lite"/>
    </source>
</evidence>
<protein>
    <submittedName>
        <fullName evidence="2">Uncharacterized protein</fullName>
    </submittedName>
</protein>
<accession>A0A8E2DEQ0</accession>
<evidence type="ECO:0000313" key="2">
    <source>
        <dbReference type="EMBL" id="OCH83922.1"/>
    </source>
</evidence>
<gene>
    <name evidence="2" type="ORF">OBBRIDRAFT_799520</name>
</gene>
<organism evidence="2 3">
    <name type="scientific">Obba rivulosa</name>
    <dbReference type="NCBI Taxonomy" id="1052685"/>
    <lineage>
        <taxon>Eukaryota</taxon>
        <taxon>Fungi</taxon>
        <taxon>Dikarya</taxon>
        <taxon>Basidiomycota</taxon>
        <taxon>Agaricomycotina</taxon>
        <taxon>Agaricomycetes</taxon>
        <taxon>Polyporales</taxon>
        <taxon>Gelatoporiaceae</taxon>
        <taxon>Obba</taxon>
    </lineage>
</organism>